<dbReference type="AlphaFoldDB" id="X0ZW29"/>
<gene>
    <name evidence="1" type="ORF">S01H4_12536</name>
</gene>
<sequence>MPEQTAEATLKAALRESQIRNTKMRTIEARLEGEIDDMKSSKLTPKAGQKASMLETAKALITKVMNDGREE</sequence>
<name>X0ZW29_9ZZZZ</name>
<accession>X0ZW29</accession>
<comment type="caution">
    <text evidence="1">The sequence shown here is derived from an EMBL/GenBank/DDBJ whole genome shotgun (WGS) entry which is preliminary data.</text>
</comment>
<dbReference type="EMBL" id="BART01005350">
    <property type="protein sequence ID" value="GAG64698.1"/>
    <property type="molecule type" value="Genomic_DNA"/>
</dbReference>
<reference evidence="1" key="1">
    <citation type="journal article" date="2014" name="Front. Microbiol.">
        <title>High frequency of phylogenetically diverse reductive dehalogenase-homologous genes in deep subseafloor sedimentary metagenomes.</title>
        <authorList>
            <person name="Kawai M."/>
            <person name="Futagami T."/>
            <person name="Toyoda A."/>
            <person name="Takaki Y."/>
            <person name="Nishi S."/>
            <person name="Hori S."/>
            <person name="Arai W."/>
            <person name="Tsubouchi T."/>
            <person name="Morono Y."/>
            <person name="Uchiyama I."/>
            <person name="Ito T."/>
            <person name="Fujiyama A."/>
            <person name="Inagaki F."/>
            <person name="Takami H."/>
        </authorList>
    </citation>
    <scope>NUCLEOTIDE SEQUENCE</scope>
    <source>
        <strain evidence="1">Expedition CK06-06</strain>
    </source>
</reference>
<protein>
    <submittedName>
        <fullName evidence="1">Uncharacterized protein</fullName>
    </submittedName>
</protein>
<proteinExistence type="predicted"/>
<organism evidence="1">
    <name type="scientific">marine sediment metagenome</name>
    <dbReference type="NCBI Taxonomy" id="412755"/>
    <lineage>
        <taxon>unclassified sequences</taxon>
        <taxon>metagenomes</taxon>
        <taxon>ecological metagenomes</taxon>
    </lineage>
</organism>
<evidence type="ECO:0000313" key="1">
    <source>
        <dbReference type="EMBL" id="GAG64698.1"/>
    </source>
</evidence>
<feature type="non-terminal residue" evidence="1">
    <location>
        <position position="71"/>
    </location>
</feature>